<proteinExistence type="predicted"/>
<evidence type="ECO:0000313" key="3">
    <source>
        <dbReference type="EMBL" id="KAF6836826.1"/>
    </source>
</evidence>
<evidence type="ECO:0000313" key="4">
    <source>
        <dbReference type="Proteomes" id="UP000654918"/>
    </source>
</evidence>
<feature type="compositionally biased region" description="Polar residues" evidence="1">
    <location>
        <begin position="73"/>
        <end position="85"/>
    </location>
</feature>
<comment type="caution">
    <text evidence="3">The sequence shown here is derived from an EMBL/GenBank/DDBJ whole genome shotgun (WGS) entry which is preliminary data.</text>
</comment>
<reference evidence="3" key="1">
    <citation type="journal article" date="2020" name="Phytopathology">
        <title>Genome Sequence Resources of Colletotrichum truncatum, C. plurivorum, C. musicola, and C. sojae: Four Species Pathogenic to Soybean (Glycine max).</title>
        <authorList>
            <person name="Rogerio F."/>
            <person name="Boufleur T.R."/>
            <person name="Ciampi-Guillardi M."/>
            <person name="Sukno S.A."/>
            <person name="Thon M.R."/>
            <person name="Massola Junior N.S."/>
            <person name="Baroncelli R."/>
        </authorList>
    </citation>
    <scope>NUCLEOTIDE SEQUENCE</scope>
    <source>
        <strain evidence="3">LFN00145</strain>
    </source>
</reference>
<evidence type="ECO:0000256" key="1">
    <source>
        <dbReference type="SAM" id="MobiDB-lite"/>
    </source>
</evidence>
<keyword evidence="2" id="KW-0812">Transmembrane</keyword>
<feature type="transmembrane region" description="Helical" evidence="2">
    <location>
        <begin position="12"/>
        <end position="29"/>
    </location>
</feature>
<sequence>MSSEFLTTQTIGGYLVVLALAGSLTYYYMADKNKAQAAKGVKSYIEPRKDNNAKKQRKAAFASQKPNVEDKASSTAVAPSGTWLSNDPKDDDGVDNKAFAKQMANVKEGKKFDGKATGEQKKKQKSVKQSRAAEKPVEEKPVEVAEVKEPAPAPAPASESEPEEEEEEVESPADPTGVNDMLEPAAAGPSVLRLTGTDKEKPKAKNQKVPEKAETKKQRQNRQKNEAKKAAREEEEKERKAKLEKQRRTAREAAGVPAKDGSQFMAAVNGKSAWTAGTPNGASTNGSSAAVQPLDTFEAPAKNGTAAVPAAAAPAPASDNWISSLPSEEEQMQRLKEEDEWNTVPTKASKKAKKTSRAASASPEPTAPAVAAAPAAAAPAAPAQSRPIAQAVQKPAASNGKAAKPVNSFSALSTDDKEEEWDV</sequence>
<keyword evidence="4" id="KW-1185">Reference proteome</keyword>
<name>A0A8H6KT70_9PEZI</name>
<feature type="compositionally biased region" description="Basic and acidic residues" evidence="1">
    <location>
        <begin position="131"/>
        <end position="149"/>
    </location>
</feature>
<feature type="compositionally biased region" description="Basic and acidic residues" evidence="1">
    <location>
        <begin position="196"/>
        <end position="251"/>
    </location>
</feature>
<feature type="compositionally biased region" description="Basic and acidic residues" evidence="1">
    <location>
        <begin position="107"/>
        <end position="121"/>
    </location>
</feature>
<feature type="compositionally biased region" description="Polar residues" evidence="1">
    <location>
        <begin position="275"/>
        <end position="290"/>
    </location>
</feature>
<dbReference type="AlphaFoldDB" id="A0A8H6KT70"/>
<organism evidence="3 4">
    <name type="scientific">Colletotrichum plurivorum</name>
    <dbReference type="NCBI Taxonomy" id="2175906"/>
    <lineage>
        <taxon>Eukaryota</taxon>
        <taxon>Fungi</taxon>
        <taxon>Dikarya</taxon>
        <taxon>Ascomycota</taxon>
        <taxon>Pezizomycotina</taxon>
        <taxon>Sordariomycetes</taxon>
        <taxon>Hypocreomycetidae</taxon>
        <taxon>Glomerellales</taxon>
        <taxon>Glomerellaceae</taxon>
        <taxon>Colletotrichum</taxon>
        <taxon>Colletotrichum orchidearum species complex</taxon>
    </lineage>
</organism>
<dbReference type="EMBL" id="WIGO01000029">
    <property type="protein sequence ID" value="KAF6836826.1"/>
    <property type="molecule type" value="Genomic_DNA"/>
</dbReference>
<keyword evidence="2" id="KW-1133">Transmembrane helix</keyword>
<feature type="compositionally biased region" description="Low complexity" evidence="1">
    <location>
        <begin position="299"/>
        <end position="317"/>
    </location>
</feature>
<gene>
    <name evidence="3" type="ORF">CPLU01_03407</name>
</gene>
<dbReference type="Proteomes" id="UP000654918">
    <property type="component" value="Unassembled WGS sequence"/>
</dbReference>
<feature type="region of interest" description="Disordered" evidence="1">
    <location>
        <begin position="45"/>
        <end position="423"/>
    </location>
</feature>
<protein>
    <submittedName>
        <fullName evidence="3">Uncharacterized protein</fullName>
    </submittedName>
</protein>
<evidence type="ECO:0000256" key="2">
    <source>
        <dbReference type="SAM" id="Phobius"/>
    </source>
</evidence>
<keyword evidence="2" id="KW-0472">Membrane</keyword>
<accession>A0A8H6KT70</accession>
<feature type="compositionally biased region" description="Low complexity" evidence="1">
    <location>
        <begin position="357"/>
        <end position="391"/>
    </location>
</feature>
<feature type="compositionally biased region" description="Acidic residues" evidence="1">
    <location>
        <begin position="160"/>
        <end position="171"/>
    </location>
</feature>